<name>A0A9Y2ICX7_9PSEU</name>
<evidence type="ECO:0000313" key="2">
    <source>
        <dbReference type="EMBL" id="WIX76686.1"/>
    </source>
</evidence>
<dbReference type="PANTHER" id="PTHR43685:SF2">
    <property type="entry name" value="GLYCOSYLTRANSFERASE 2-LIKE DOMAIN-CONTAINING PROTEIN"/>
    <property type="match status" value="1"/>
</dbReference>
<organism evidence="2 3">
    <name type="scientific">Amycolatopsis carbonis</name>
    <dbReference type="NCBI Taxonomy" id="715471"/>
    <lineage>
        <taxon>Bacteria</taxon>
        <taxon>Bacillati</taxon>
        <taxon>Actinomycetota</taxon>
        <taxon>Actinomycetes</taxon>
        <taxon>Pseudonocardiales</taxon>
        <taxon>Pseudonocardiaceae</taxon>
        <taxon>Amycolatopsis</taxon>
    </lineage>
</organism>
<accession>A0A9Y2ICX7</accession>
<keyword evidence="3" id="KW-1185">Reference proteome</keyword>
<dbReference type="EMBL" id="CP127294">
    <property type="protein sequence ID" value="WIX76686.1"/>
    <property type="molecule type" value="Genomic_DNA"/>
</dbReference>
<dbReference type="InterPro" id="IPR050834">
    <property type="entry name" value="Glycosyltransf_2"/>
</dbReference>
<gene>
    <name evidence="2" type="ORF">QRX50_35310</name>
</gene>
<dbReference type="InterPro" id="IPR001173">
    <property type="entry name" value="Glyco_trans_2-like"/>
</dbReference>
<dbReference type="Pfam" id="PF00535">
    <property type="entry name" value="Glycos_transf_2"/>
    <property type="match status" value="2"/>
</dbReference>
<feature type="domain" description="Glycosyltransferase 2-like" evidence="1">
    <location>
        <begin position="15"/>
        <end position="183"/>
    </location>
</feature>
<evidence type="ECO:0000259" key="1">
    <source>
        <dbReference type="Pfam" id="PF00535"/>
    </source>
</evidence>
<dbReference type="PANTHER" id="PTHR43685">
    <property type="entry name" value="GLYCOSYLTRANSFERASE"/>
    <property type="match status" value="1"/>
</dbReference>
<reference evidence="2 3" key="1">
    <citation type="submission" date="2023-06" db="EMBL/GenBank/DDBJ databases">
        <authorList>
            <person name="Oyuntsetseg B."/>
            <person name="Kim S.B."/>
        </authorList>
    </citation>
    <scope>NUCLEOTIDE SEQUENCE [LARGE SCALE GENOMIC DNA]</scope>
    <source>
        <strain evidence="2 3">2-15</strain>
    </source>
</reference>
<evidence type="ECO:0000313" key="3">
    <source>
        <dbReference type="Proteomes" id="UP001236014"/>
    </source>
</evidence>
<dbReference type="InterPro" id="IPR029044">
    <property type="entry name" value="Nucleotide-diphossugar_trans"/>
</dbReference>
<feature type="domain" description="Glycosyltransferase 2-like" evidence="1">
    <location>
        <begin position="411"/>
        <end position="581"/>
    </location>
</feature>
<proteinExistence type="predicted"/>
<dbReference type="Proteomes" id="UP001236014">
    <property type="component" value="Chromosome"/>
</dbReference>
<dbReference type="KEGG" id="acab:QRX50_35310"/>
<sequence>MAFSGEDRERAPATSVVVCAYTTARWHTIRAALASAAGQTPAPLEVLLVVDHNPELARRARAELPGIRILDNEGPRGLSGARNTGIDHSVGDVIAFLDDDAAALPGWLAHLLAPYADPDVVAVGGAARPQWPTGSGRPAWLPATGVLDWVAGCTYTGLPTALAEVRNVMGCTMSFRRTVFDAIGGFSTRVGRVGTLPLGCEETELCIRAHRQLPRARILFEPRATVTHQVSVDRLTWSYLRRRSWSEGVSKAAVSRLAGTGPALAVERRYVARVLPAAVGHELVQAARGRPANASKAIIAIATALLATAGGYLRESARRRSSSVPSAAEPAVTAPATAVTELDIRHGPEALPVPANPGIVYRDAQVLVRDGRWALDLLRLPVTGTRVNSEDLRLAAPPTRPEPGSWTPKVSVVVPTADRADKVRRCVKSLLATDYPDLEVLLVDNRPHAAAAAALVELASGDPRTRYLAEAEPGVSRARNTGLAEACGPLVAFVDDDIEVDRWWLANLVAELADETVDCATSLVLPTSLDTPAQRKFEQLKGFGRGVRRQVFGPDLSGGGSQNPFTPGQFGPGGCALWRRSTLAGLGGFDPLLGPGTPTRAGEDLELFLRLARAGGSIVYTPHAVAWHEHSAEWAELRDHLHAYSIGLSAMFVRHLLHRPGDAGAIAAVVPSRVRRILLARSSPRDDGSAGPGARLLLEQLTGLAWGPAALARSAWRARCRWSRCP</sequence>
<dbReference type="Gene3D" id="3.90.550.10">
    <property type="entry name" value="Spore Coat Polysaccharide Biosynthesis Protein SpsA, Chain A"/>
    <property type="match status" value="2"/>
</dbReference>
<dbReference type="AlphaFoldDB" id="A0A9Y2ICX7"/>
<protein>
    <submittedName>
        <fullName evidence="2">Glycosyltransferase family 2 protein</fullName>
    </submittedName>
</protein>
<dbReference type="SUPFAM" id="SSF53448">
    <property type="entry name" value="Nucleotide-diphospho-sugar transferases"/>
    <property type="match status" value="2"/>
</dbReference>
<dbReference type="RefSeq" id="WP_285967434.1">
    <property type="nucleotide sequence ID" value="NZ_CP127294.1"/>
</dbReference>